<dbReference type="Proteomes" id="UP000236151">
    <property type="component" value="Unassembled WGS sequence"/>
</dbReference>
<dbReference type="KEGG" id="cthd:CDO33_04865"/>
<dbReference type="OrthoDB" id="9798064at2"/>
<keyword evidence="7 8" id="KW-0472">Membrane</keyword>
<keyword evidence="6 8" id="KW-1133">Transmembrane helix</keyword>
<evidence type="ECO:0000256" key="8">
    <source>
        <dbReference type="SAM" id="Phobius"/>
    </source>
</evidence>
<proteinExistence type="inferred from homology"/>
<evidence type="ECO:0000256" key="4">
    <source>
        <dbReference type="ARBA" id="ARBA00022475"/>
    </source>
</evidence>
<dbReference type="PANTHER" id="PTHR36838">
    <property type="entry name" value="AUXIN EFFLUX CARRIER FAMILY PROTEIN"/>
    <property type="match status" value="1"/>
</dbReference>
<evidence type="ECO:0000313" key="9">
    <source>
        <dbReference type="EMBL" id="PNU00447.1"/>
    </source>
</evidence>
<reference evidence="9 10" key="1">
    <citation type="submission" date="2017-06" db="EMBL/GenBank/DDBJ databases">
        <title>Investigating the central metabolism of Clostridium thermosuccinogenes.</title>
        <authorList>
            <person name="Koendjbiharie J.G."/>
            <person name="van Kranenburg R."/>
        </authorList>
    </citation>
    <scope>NUCLEOTIDE SEQUENCE [LARGE SCALE GENOMIC DNA]</scope>
    <source>
        <strain evidence="9 10">DSM 5806</strain>
    </source>
</reference>
<evidence type="ECO:0000313" key="10">
    <source>
        <dbReference type="Proteomes" id="UP000236151"/>
    </source>
</evidence>
<evidence type="ECO:0000256" key="7">
    <source>
        <dbReference type="ARBA" id="ARBA00023136"/>
    </source>
</evidence>
<evidence type="ECO:0000256" key="1">
    <source>
        <dbReference type="ARBA" id="ARBA00004651"/>
    </source>
</evidence>
<accession>A0A2K2FHV5</accession>
<comment type="subcellular location">
    <subcellularLocation>
        <location evidence="1">Cell membrane</location>
        <topology evidence="1">Multi-pass membrane protein</topology>
    </subcellularLocation>
</comment>
<dbReference type="Pfam" id="PF03547">
    <property type="entry name" value="Mem_trans"/>
    <property type="match status" value="1"/>
</dbReference>
<keyword evidence="3" id="KW-0813">Transport</keyword>
<feature type="transmembrane region" description="Helical" evidence="8">
    <location>
        <begin position="250"/>
        <end position="270"/>
    </location>
</feature>
<comment type="caution">
    <text evidence="9">The sequence shown here is derived from an EMBL/GenBank/DDBJ whole genome shotgun (WGS) entry which is preliminary data.</text>
</comment>
<evidence type="ECO:0000256" key="2">
    <source>
        <dbReference type="ARBA" id="ARBA00010145"/>
    </source>
</evidence>
<feature type="transmembrane region" description="Helical" evidence="8">
    <location>
        <begin position="221"/>
        <end position="244"/>
    </location>
</feature>
<evidence type="ECO:0000256" key="6">
    <source>
        <dbReference type="ARBA" id="ARBA00022989"/>
    </source>
</evidence>
<feature type="transmembrane region" description="Helical" evidence="8">
    <location>
        <begin position="62"/>
        <end position="89"/>
    </location>
</feature>
<feature type="transmembrane region" description="Helical" evidence="8">
    <location>
        <begin position="159"/>
        <end position="179"/>
    </location>
</feature>
<dbReference type="RefSeq" id="WP_103080896.1">
    <property type="nucleotide sequence ID" value="NZ_CP021850.1"/>
</dbReference>
<gene>
    <name evidence="9" type="ORF">CDQ84_06395</name>
</gene>
<feature type="transmembrane region" description="Helical" evidence="8">
    <location>
        <begin position="6"/>
        <end position="25"/>
    </location>
</feature>
<keyword evidence="4" id="KW-1003">Cell membrane</keyword>
<dbReference type="GO" id="GO:0055085">
    <property type="term" value="P:transmembrane transport"/>
    <property type="evidence" value="ECO:0007669"/>
    <property type="project" value="InterPro"/>
</dbReference>
<protein>
    <submittedName>
        <fullName evidence="9">Transporter</fullName>
    </submittedName>
</protein>
<feature type="transmembrane region" description="Helical" evidence="8">
    <location>
        <begin position="282"/>
        <end position="301"/>
    </location>
</feature>
<dbReference type="EMBL" id="NIOJ01000011">
    <property type="protein sequence ID" value="PNU00447.1"/>
    <property type="molecule type" value="Genomic_DNA"/>
</dbReference>
<dbReference type="GO" id="GO:0005886">
    <property type="term" value="C:plasma membrane"/>
    <property type="evidence" value="ECO:0007669"/>
    <property type="project" value="UniProtKB-SubCell"/>
</dbReference>
<feature type="transmembrane region" description="Helical" evidence="8">
    <location>
        <begin position="126"/>
        <end position="147"/>
    </location>
</feature>
<organism evidence="9 10">
    <name type="scientific">Clostridium thermosuccinogenes</name>
    <dbReference type="NCBI Taxonomy" id="84032"/>
    <lineage>
        <taxon>Bacteria</taxon>
        <taxon>Bacillati</taxon>
        <taxon>Bacillota</taxon>
        <taxon>Clostridia</taxon>
        <taxon>Eubacteriales</taxon>
        <taxon>Clostridiaceae</taxon>
        <taxon>Clostridium</taxon>
    </lineage>
</organism>
<dbReference type="Gene3D" id="1.20.1530.20">
    <property type="match status" value="1"/>
</dbReference>
<dbReference type="AlphaFoldDB" id="A0A2K2FHV5"/>
<dbReference type="InterPro" id="IPR038770">
    <property type="entry name" value="Na+/solute_symporter_sf"/>
</dbReference>
<dbReference type="PANTHER" id="PTHR36838:SF1">
    <property type="entry name" value="SLR1864 PROTEIN"/>
    <property type="match status" value="1"/>
</dbReference>
<name>A0A2K2FHV5_9CLOT</name>
<comment type="similarity">
    <text evidence="2">Belongs to the auxin efflux carrier (TC 2.A.69) family.</text>
</comment>
<sequence length="302" mass="32883">MAVNTVINQIIVLFLMIFAGFLAKKKGIISGASRKKLSELLLNITNPLLIISSFQFEFSREILQNVLIVLVFAIVAHALQILLGKLLFIKSDGGTKQVGELSAIYTNCGFMGFPVLESLYGKIGILYGSVYSAVFNVYLWTHGVMVLNGKGGAKSVKKILLNPGIISVVIGLLIFFFSIKLPYPVAQAMELLGDMTIPLSMLIVGATLADADFKKLFSGFNLYYITGIRLILMPLLAIMILKLFSLSEVLMGTCVLFIAMPVATTVSIFAEMYNGDTELASRVVVFSTLLSAFTIPLMIALL</sequence>
<keyword evidence="5 8" id="KW-0812">Transmembrane</keyword>
<keyword evidence="10" id="KW-1185">Reference proteome</keyword>
<feature type="transmembrane region" description="Helical" evidence="8">
    <location>
        <begin position="191"/>
        <end position="209"/>
    </location>
</feature>
<evidence type="ECO:0000256" key="3">
    <source>
        <dbReference type="ARBA" id="ARBA00022448"/>
    </source>
</evidence>
<evidence type="ECO:0000256" key="5">
    <source>
        <dbReference type="ARBA" id="ARBA00022692"/>
    </source>
</evidence>
<dbReference type="InterPro" id="IPR004776">
    <property type="entry name" value="Mem_transp_PIN-like"/>
</dbReference>